<proteinExistence type="predicted"/>
<dbReference type="Pfam" id="PF01047">
    <property type="entry name" value="MarR"/>
    <property type="match status" value="1"/>
</dbReference>
<evidence type="ECO:0000256" key="3">
    <source>
        <dbReference type="ARBA" id="ARBA00023163"/>
    </source>
</evidence>
<dbReference type="InterPro" id="IPR023187">
    <property type="entry name" value="Tscrpt_reg_MarR-type_CS"/>
</dbReference>
<protein>
    <submittedName>
        <fullName evidence="5">MarR family winged helix-turn-helix transcriptional regulator</fullName>
    </submittedName>
</protein>
<dbReference type="SMART" id="SM00347">
    <property type="entry name" value="HTH_MARR"/>
    <property type="match status" value="1"/>
</dbReference>
<accession>A0ABV6AGV4</accession>
<dbReference type="InterPro" id="IPR036390">
    <property type="entry name" value="WH_DNA-bd_sf"/>
</dbReference>
<dbReference type="Proteomes" id="UP001589692">
    <property type="component" value="Unassembled WGS sequence"/>
</dbReference>
<dbReference type="PANTHER" id="PTHR42756:SF1">
    <property type="entry name" value="TRANSCRIPTIONAL REPRESSOR OF EMRAB OPERON"/>
    <property type="match status" value="1"/>
</dbReference>
<dbReference type="InterPro" id="IPR000835">
    <property type="entry name" value="HTH_MarR-typ"/>
</dbReference>
<dbReference type="CDD" id="cd00090">
    <property type="entry name" value="HTH_ARSR"/>
    <property type="match status" value="1"/>
</dbReference>
<keyword evidence="3" id="KW-0804">Transcription</keyword>
<dbReference type="InterPro" id="IPR036388">
    <property type="entry name" value="WH-like_DNA-bd_sf"/>
</dbReference>
<evidence type="ECO:0000313" key="5">
    <source>
        <dbReference type="EMBL" id="MFB9948563.1"/>
    </source>
</evidence>
<dbReference type="PANTHER" id="PTHR42756">
    <property type="entry name" value="TRANSCRIPTIONAL REGULATOR, MARR"/>
    <property type="match status" value="1"/>
</dbReference>
<dbReference type="Gene3D" id="1.10.10.10">
    <property type="entry name" value="Winged helix-like DNA-binding domain superfamily/Winged helix DNA-binding domain"/>
    <property type="match status" value="1"/>
</dbReference>
<evidence type="ECO:0000256" key="2">
    <source>
        <dbReference type="ARBA" id="ARBA00023125"/>
    </source>
</evidence>
<comment type="caution">
    <text evidence="5">The sequence shown here is derived from an EMBL/GenBank/DDBJ whole genome shotgun (WGS) entry which is preliminary data.</text>
</comment>
<reference evidence="5 6" key="1">
    <citation type="submission" date="2024-09" db="EMBL/GenBank/DDBJ databases">
        <authorList>
            <person name="Sun Q."/>
            <person name="Mori K."/>
        </authorList>
    </citation>
    <scope>NUCLEOTIDE SEQUENCE [LARGE SCALE GENOMIC DNA]</scope>
    <source>
        <strain evidence="5 6">TBRC 4938</strain>
    </source>
</reference>
<dbReference type="PROSITE" id="PS50995">
    <property type="entry name" value="HTH_MARR_2"/>
    <property type="match status" value="1"/>
</dbReference>
<dbReference type="EMBL" id="JBHMAA010000008">
    <property type="protein sequence ID" value="MFB9948563.1"/>
    <property type="molecule type" value="Genomic_DNA"/>
</dbReference>
<organism evidence="5 6">
    <name type="scientific">Rhizobium puerariae</name>
    <dbReference type="NCBI Taxonomy" id="1585791"/>
    <lineage>
        <taxon>Bacteria</taxon>
        <taxon>Pseudomonadati</taxon>
        <taxon>Pseudomonadota</taxon>
        <taxon>Alphaproteobacteria</taxon>
        <taxon>Hyphomicrobiales</taxon>
        <taxon>Rhizobiaceae</taxon>
        <taxon>Rhizobium/Agrobacterium group</taxon>
        <taxon>Rhizobium</taxon>
    </lineage>
</organism>
<dbReference type="SUPFAM" id="SSF46785">
    <property type="entry name" value="Winged helix' DNA-binding domain"/>
    <property type="match status" value="1"/>
</dbReference>
<keyword evidence="1" id="KW-0805">Transcription regulation</keyword>
<evidence type="ECO:0000256" key="1">
    <source>
        <dbReference type="ARBA" id="ARBA00023015"/>
    </source>
</evidence>
<gene>
    <name evidence="5" type="ORF">ACFFP0_06860</name>
</gene>
<evidence type="ECO:0000259" key="4">
    <source>
        <dbReference type="PROSITE" id="PS50995"/>
    </source>
</evidence>
<name>A0ABV6AGV4_9HYPH</name>
<feature type="domain" description="HTH marR-type" evidence="4">
    <location>
        <begin position="10"/>
        <end position="142"/>
    </location>
</feature>
<keyword evidence="6" id="KW-1185">Reference proteome</keyword>
<dbReference type="PROSITE" id="PS01117">
    <property type="entry name" value="HTH_MARR_1"/>
    <property type="match status" value="1"/>
</dbReference>
<evidence type="ECO:0000313" key="6">
    <source>
        <dbReference type="Proteomes" id="UP001589692"/>
    </source>
</evidence>
<sequence>MPAMKPDPVSSEFLESLTKVSRKIRTAFNQQVTAHGLTYPRARTLLRLTRKQKVTQSELACELELEQATMVRLLDRMEENGLIERHPDANDRRVKLIVLTPYGEEQAALVKSIGEDLRTQIFANIDPEELRTSIDLFERISANVAEMDDIHVPA</sequence>
<dbReference type="RefSeq" id="WP_377257993.1">
    <property type="nucleotide sequence ID" value="NZ_JBHMAA010000008.1"/>
</dbReference>
<keyword evidence="2" id="KW-0238">DNA-binding</keyword>
<dbReference type="InterPro" id="IPR011991">
    <property type="entry name" value="ArsR-like_HTH"/>
</dbReference>
<dbReference type="PRINTS" id="PR00598">
    <property type="entry name" value="HTHMARR"/>
</dbReference>